<comment type="similarity">
    <text evidence="1">Belongs to the copper type II ascorbate-dependent monooxygenase family.</text>
</comment>
<dbReference type="PANTHER" id="PTHR10157">
    <property type="entry name" value="DOPAMINE BETA HYDROXYLASE RELATED"/>
    <property type="match status" value="1"/>
</dbReference>
<dbReference type="PRINTS" id="PR00767">
    <property type="entry name" value="DBMONOXGNASE"/>
</dbReference>
<name>A0ABN8RD06_9CNID</name>
<dbReference type="Pfam" id="PF03712">
    <property type="entry name" value="Cu2_monoox_C"/>
    <property type="match status" value="1"/>
</dbReference>
<feature type="signal peptide" evidence="4">
    <location>
        <begin position="1"/>
        <end position="21"/>
    </location>
</feature>
<evidence type="ECO:0000313" key="7">
    <source>
        <dbReference type="Proteomes" id="UP001159405"/>
    </source>
</evidence>
<dbReference type="Pfam" id="PF03351">
    <property type="entry name" value="DOMON"/>
    <property type="match status" value="1"/>
</dbReference>
<evidence type="ECO:0000256" key="1">
    <source>
        <dbReference type="ARBA" id="ARBA00010676"/>
    </source>
</evidence>
<dbReference type="InterPro" id="IPR045266">
    <property type="entry name" value="DOH_DOMON"/>
</dbReference>
<dbReference type="Pfam" id="PF01082">
    <property type="entry name" value="Cu2_monooxygen"/>
    <property type="match status" value="1"/>
</dbReference>
<proteinExistence type="inferred from homology"/>
<dbReference type="PANTHER" id="PTHR10157:SF23">
    <property type="entry name" value="MOXD1 HOMOLOG 1"/>
    <property type="match status" value="1"/>
</dbReference>
<dbReference type="InterPro" id="IPR014784">
    <property type="entry name" value="Cu2_ascorb_mOase-like_C"/>
</dbReference>
<keyword evidence="2" id="KW-1015">Disulfide bond</keyword>
<sequence>MALVALLFLLQFITTFHCTSADLRSEYAHHAVLAEKMRLFWTVDWENETVSFAVEADTTGWVGFGFSTSGHMPGSDVVIGWVKDNKGYLTDRYAVARAVPPIDDQQDYQLTDFKESDGKTLLKFTRKFDTCDSRDKKLEVGAMKIVFAYHSEDPVSPTEVKYHEFRGVKSILLLSSVDTRKTNVTGWKTFNMTARNITIPGNKSTTYWCTLLKAPELKSKHHVTQFVPNIQEGNEGFVHHMLLYECYGNFSEEEFDEGVDCDSALDLPFVQCRFLYPTIAGLAIGEPGVFYPQHVGYALGSSDSPKYFVLETHYDNQRLVQGQKDSSGITLYYTDKLRNYDLGIVAVGSQVNPWFVIPPKQKSWITEGYCMHQCTESMFKNSGLPEGGINVFAAGPHTHMAGRATWTKHVRNGKELPEITRDDHYDFSLAYTQLLRKEINIQPVRRWINTSGDVYELLILLSSDATGPLPNRRAPRPKITEPLPPKKMCPIQSASEGSLARFNILALNLTEPPPHEKTSPNQLESGADMNASFALFFGILNVVIQAFN</sequence>
<dbReference type="InterPro" id="IPR005018">
    <property type="entry name" value="DOMON_domain"/>
</dbReference>
<dbReference type="Proteomes" id="UP001159405">
    <property type="component" value="Unassembled WGS sequence"/>
</dbReference>
<dbReference type="InterPro" id="IPR036939">
    <property type="entry name" value="Cu2_ascorb_mOase_N_sf"/>
</dbReference>
<dbReference type="CDD" id="cd09631">
    <property type="entry name" value="DOMON_DOH"/>
    <property type="match status" value="1"/>
</dbReference>
<dbReference type="PROSITE" id="PS50836">
    <property type="entry name" value="DOMON"/>
    <property type="match status" value="1"/>
</dbReference>
<keyword evidence="3" id="KW-0325">Glycoprotein</keyword>
<accession>A0ABN8RD06</accession>
<protein>
    <recommendedName>
        <fullName evidence="5">DOMON domain-containing protein</fullName>
    </recommendedName>
</protein>
<dbReference type="SUPFAM" id="SSF49742">
    <property type="entry name" value="PHM/PNGase F"/>
    <property type="match status" value="2"/>
</dbReference>
<reference evidence="6 7" key="1">
    <citation type="submission" date="2022-05" db="EMBL/GenBank/DDBJ databases">
        <authorList>
            <consortium name="Genoscope - CEA"/>
            <person name="William W."/>
        </authorList>
    </citation>
    <scope>NUCLEOTIDE SEQUENCE [LARGE SCALE GENOMIC DNA]</scope>
</reference>
<evidence type="ECO:0000256" key="3">
    <source>
        <dbReference type="ARBA" id="ARBA00023180"/>
    </source>
</evidence>
<gene>
    <name evidence="6" type="ORF">PLOB_00018543</name>
</gene>
<dbReference type="Gene3D" id="2.60.120.310">
    <property type="entry name" value="Copper type II, ascorbate-dependent monooxygenase, N-terminal domain"/>
    <property type="match status" value="1"/>
</dbReference>
<keyword evidence="4" id="KW-0732">Signal</keyword>
<dbReference type="InterPro" id="IPR024548">
    <property type="entry name" value="Cu2_monoox_C"/>
</dbReference>
<dbReference type="EMBL" id="CALNXK010000218">
    <property type="protein sequence ID" value="CAH3176907.1"/>
    <property type="molecule type" value="Genomic_DNA"/>
</dbReference>
<evidence type="ECO:0000256" key="2">
    <source>
        <dbReference type="ARBA" id="ARBA00023157"/>
    </source>
</evidence>
<evidence type="ECO:0000256" key="4">
    <source>
        <dbReference type="SAM" id="SignalP"/>
    </source>
</evidence>
<organism evidence="6 7">
    <name type="scientific">Porites lobata</name>
    <dbReference type="NCBI Taxonomy" id="104759"/>
    <lineage>
        <taxon>Eukaryota</taxon>
        <taxon>Metazoa</taxon>
        <taxon>Cnidaria</taxon>
        <taxon>Anthozoa</taxon>
        <taxon>Hexacorallia</taxon>
        <taxon>Scleractinia</taxon>
        <taxon>Fungiina</taxon>
        <taxon>Poritidae</taxon>
        <taxon>Porites</taxon>
    </lineage>
</organism>
<feature type="domain" description="DOMON" evidence="5">
    <location>
        <begin position="35"/>
        <end position="150"/>
    </location>
</feature>
<dbReference type="InterPro" id="IPR028460">
    <property type="entry name" value="Tbh/DBH"/>
</dbReference>
<evidence type="ECO:0000313" key="6">
    <source>
        <dbReference type="EMBL" id="CAH3176907.1"/>
    </source>
</evidence>
<dbReference type="Gene3D" id="2.60.120.230">
    <property type="match status" value="1"/>
</dbReference>
<evidence type="ECO:0000259" key="5">
    <source>
        <dbReference type="PROSITE" id="PS50836"/>
    </source>
</evidence>
<dbReference type="InterPro" id="IPR000945">
    <property type="entry name" value="DBH-like"/>
</dbReference>
<dbReference type="SUPFAM" id="SSF49344">
    <property type="entry name" value="CBD9-like"/>
    <property type="match status" value="1"/>
</dbReference>
<dbReference type="InterPro" id="IPR000323">
    <property type="entry name" value="Cu2_ascorb_mOase_N"/>
</dbReference>
<dbReference type="InterPro" id="IPR008977">
    <property type="entry name" value="PHM/PNGase_F_dom_sf"/>
</dbReference>
<feature type="chain" id="PRO_5046615573" description="DOMON domain-containing protein" evidence="4">
    <location>
        <begin position="22"/>
        <end position="548"/>
    </location>
</feature>
<keyword evidence="7" id="KW-1185">Reference proteome</keyword>
<comment type="caution">
    <text evidence="6">The sequence shown here is derived from an EMBL/GenBank/DDBJ whole genome shotgun (WGS) entry which is preliminary data.</text>
</comment>
<dbReference type="SMART" id="SM00664">
    <property type="entry name" value="DoH"/>
    <property type="match status" value="1"/>
</dbReference>